<accession>A0A089ZHW9</accession>
<feature type="domain" description="ABC3 transporter permease C-terminal" evidence="8">
    <location>
        <begin position="251"/>
        <end position="366"/>
    </location>
</feature>
<dbReference type="RefSeq" id="WP_334097693.1">
    <property type="nucleotide sequence ID" value="NZ_CALCVY010000041.1"/>
</dbReference>
<evidence type="ECO:0000313" key="11">
    <source>
        <dbReference type="Proteomes" id="UP000029661"/>
    </source>
</evidence>
<name>A0A089ZHW9_METFO</name>
<keyword evidence="4 7" id="KW-1133">Transmembrane helix</keyword>
<feature type="transmembrane region" description="Helical" evidence="7">
    <location>
        <begin position="294"/>
        <end position="327"/>
    </location>
</feature>
<feature type="transmembrane region" description="Helical" evidence="7">
    <location>
        <begin position="250"/>
        <end position="273"/>
    </location>
</feature>
<comment type="similarity">
    <text evidence="6">Belongs to the ABC-4 integral membrane protein family.</text>
</comment>
<dbReference type="InterPro" id="IPR025857">
    <property type="entry name" value="MacB_PCD"/>
</dbReference>
<dbReference type="GO" id="GO:0022857">
    <property type="term" value="F:transmembrane transporter activity"/>
    <property type="evidence" value="ECO:0007669"/>
    <property type="project" value="TreeGrafter"/>
</dbReference>
<comment type="subcellular location">
    <subcellularLocation>
        <location evidence="1">Cell membrane</location>
        <topology evidence="1">Multi-pass membrane protein</topology>
    </subcellularLocation>
</comment>
<evidence type="ECO:0000259" key="8">
    <source>
        <dbReference type="Pfam" id="PF02687"/>
    </source>
</evidence>
<evidence type="ECO:0000256" key="6">
    <source>
        <dbReference type="ARBA" id="ARBA00038076"/>
    </source>
</evidence>
<dbReference type="KEGG" id="mfc:BRM9_2193"/>
<protein>
    <submittedName>
        <fullName evidence="10">ABC transporter permease protein</fullName>
    </submittedName>
</protein>
<dbReference type="Pfam" id="PF12704">
    <property type="entry name" value="MacB_PCD"/>
    <property type="match status" value="1"/>
</dbReference>
<dbReference type="InterPro" id="IPR003838">
    <property type="entry name" value="ABC3_permease_C"/>
</dbReference>
<feature type="transmembrane region" description="Helical" evidence="7">
    <location>
        <begin position="21"/>
        <end position="41"/>
    </location>
</feature>
<dbReference type="PANTHER" id="PTHR30572">
    <property type="entry name" value="MEMBRANE COMPONENT OF TRANSPORTER-RELATED"/>
    <property type="match status" value="1"/>
</dbReference>
<gene>
    <name evidence="10" type="ORF">BRM9_2193</name>
</gene>
<keyword evidence="2" id="KW-1003">Cell membrane</keyword>
<keyword evidence="5 7" id="KW-0472">Membrane</keyword>
<feature type="domain" description="MacB-like periplasmic core" evidence="9">
    <location>
        <begin position="22"/>
        <end position="220"/>
    </location>
</feature>
<evidence type="ECO:0000256" key="4">
    <source>
        <dbReference type="ARBA" id="ARBA00022989"/>
    </source>
</evidence>
<evidence type="ECO:0000256" key="7">
    <source>
        <dbReference type="SAM" id="Phobius"/>
    </source>
</evidence>
<dbReference type="AlphaFoldDB" id="A0A089ZHW9"/>
<dbReference type="GO" id="GO:0005886">
    <property type="term" value="C:plasma membrane"/>
    <property type="evidence" value="ECO:0007669"/>
    <property type="project" value="UniProtKB-SubCell"/>
</dbReference>
<dbReference type="STRING" id="2162.BRM9_2193"/>
<dbReference type="Pfam" id="PF02687">
    <property type="entry name" value="FtsX"/>
    <property type="match status" value="1"/>
</dbReference>
<dbReference type="Proteomes" id="UP000029661">
    <property type="component" value="Chromosome"/>
</dbReference>
<evidence type="ECO:0000256" key="3">
    <source>
        <dbReference type="ARBA" id="ARBA00022692"/>
    </source>
</evidence>
<feature type="transmembrane region" description="Helical" evidence="7">
    <location>
        <begin position="333"/>
        <end position="356"/>
    </location>
</feature>
<dbReference type="EMBL" id="CP006933">
    <property type="protein sequence ID" value="AIS32995.1"/>
    <property type="molecule type" value="Genomic_DNA"/>
</dbReference>
<dbReference type="PANTHER" id="PTHR30572:SF4">
    <property type="entry name" value="ABC TRANSPORTER PERMEASE YTRF"/>
    <property type="match status" value="1"/>
</dbReference>
<reference evidence="10 11" key="1">
    <citation type="submission" date="2013-12" db="EMBL/GenBank/DDBJ databases">
        <title>The complete genome sequence of Methanobacterium sp. BRM9.</title>
        <authorList>
            <consortium name="Pastoral Greenhouse Gas Research Consortium"/>
            <person name="Kelly W.J."/>
            <person name="Leahy S.C."/>
            <person name="Perry R."/>
            <person name="Li D."/>
            <person name="Altermann E."/>
            <person name="Lambie S.C."/>
            <person name="Attwood G.T."/>
        </authorList>
    </citation>
    <scope>NUCLEOTIDE SEQUENCE [LARGE SCALE GENOMIC DNA]</scope>
    <source>
        <strain evidence="10 11">BRM9</strain>
    </source>
</reference>
<evidence type="ECO:0000313" key="10">
    <source>
        <dbReference type="EMBL" id="AIS32995.1"/>
    </source>
</evidence>
<keyword evidence="3 7" id="KW-0812">Transmembrane</keyword>
<dbReference type="InterPro" id="IPR050250">
    <property type="entry name" value="Macrolide_Exporter_MacB"/>
</dbReference>
<evidence type="ECO:0000256" key="1">
    <source>
        <dbReference type="ARBA" id="ARBA00004651"/>
    </source>
</evidence>
<evidence type="ECO:0000259" key="9">
    <source>
        <dbReference type="Pfam" id="PF12704"/>
    </source>
</evidence>
<organism evidence="10 11">
    <name type="scientific">Methanobacterium formicicum</name>
    <dbReference type="NCBI Taxonomy" id="2162"/>
    <lineage>
        <taxon>Archaea</taxon>
        <taxon>Methanobacteriati</taxon>
        <taxon>Methanobacteriota</taxon>
        <taxon>Methanomada group</taxon>
        <taxon>Methanobacteria</taxon>
        <taxon>Methanobacteriales</taxon>
        <taxon>Methanobacteriaceae</taxon>
        <taxon>Methanobacterium</taxon>
    </lineage>
</organism>
<evidence type="ECO:0000256" key="5">
    <source>
        <dbReference type="ARBA" id="ARBA00023136"/>
    </source>
</evidence>
<evidence type="ECO:0000256" key="2">
    <source>
        <dbReference type="ARBA" id="ARBA00022475"/>
    </source>
</evidence>
<proteinExistence type="inferred from homology"/>
<sequence length="373" mass="39635">MINLSFIKLMAKNPFRNKARLALAVIGIAIGIATIVALGMVTEGLKVSIEEQLKTGGADFVVMKNTTSESSSGTYSIKNSRVDEISKINGVKQAAGVYTSSRTIDGTQLGLAGIRSQDLNMLGAKMIGGNVYSDDKNEVILGKLAAEKLNKKVGDTLTFNGNKYTITGIFETGNKDLDSVGGMSLEKLQALDENEGKVDLIYVKINTGADLKTVSQSVEKAYPGELTTISSIEDFQKADDSLQMVETASMAISLLAIVIGGIGIINTMIMSVFERTREIGVLKAVGWKSKRILSMILGESIVLTILAAFVGIILGVIGIEVIINLSATPLELIFTPALALKALGIAIFVGVIGGLYPAIRASRLPPTEALRYE</sequence>